<gene>
    <name evidence="1" type="ORF">K452DRAFT_303265</name>
</gene>
<protein>
    <recommendedName>
        <fullName evidence="3">Heterokaryon incompatibility domain-containing protein</fullName>
    </recommendedName>
</protein>
<evidence type="ECO:0000313" key="1">
    <source>
        <dbReference type="EMBL" id="KAF2135840.1"/>
    </source>
</evidence>
<sequence>MDSVYGFAEVTIVGATGDSTHGLSRIRTHRELRQIQGEVKPGICLALQFPGFDKKEKALSRWTTRAWTLQEALLSPRLVIFHNDFMTWECREAVWCEDVVPGANACFIQPHVGSRMLPLLPERLEAAKDDTYSVLISPICSVDDLTMYENVVREYSNRQITVQAEKLNAFTGISSVFGSHMETDFFYGLPRSHLDMSLLWWAAEPLQRLPEFPSWSWAGWEGAVCAQIQQTTRLKRLVQAWEDPGYVAPKRPWRIAPGKALENTPNVHHALTKVIDFGPTGRTLGRCLCFQAFCTSGISFTFHDQVVIDQDGKIVGGIVFDNPTFLEIERNKLELKA</sequence>
<evidence type="ECO:0008006" key="3">
    <source>
        <dbReference type="Google" id="ProtNLM"/>
    </source>
</evidence>
<proteinExistence type="predicted"/>
<dbReference type="AlphaFoldDB" id="A0A6A6AVW6"/>
<dbReference type="PANTHER" id="PTHR33112">
    <property type="entry name" value="DOMAIN PROTEIN, PUTATIVE-RELATED"/>
    <property type="match status" value="1"/>
</dbReference>
<dbReference type="EMBL" id="ML995549">
    <property type="protein sequence ID" value="KAF2135840.1"/>
    <property type="molecule type" value="Genomic_DNA"/>
</dbReference>
<organism evidence="1 2">
    <name type="scientific">Aplosporella prunicola CBS 121167</name>
    <dbReference type="NCBI Taxonomy" id="1176127"/>
    <lineage>
        <taxon>Eukaryota</taxon>
        <taxon>Fungi</taxon>
        <taxon>Dikarya</taxon>
        <taxon>Ascomycota</taxon>
        <taxon>Pezizomycotina</taxon>
        <taxon>Dothideomycetes</taxon>
        <taxon>Dothideomycetes incertae sedis</taxon>
        <taxon>Botryosphaeriales</taxon>
        <taxon>Aplosporellaceae</taxon>
        <taxon>Aplosporella</taxon>
    </lineage>
</organism>
<dbReference type="PANTHER" id="PTHR33112:SF12">
    <property type="entry name" value="HETEROKARYON INCOMPATIBILITY DOMAIN-CONTAINING PROTEIN"/>
    <property type="match status" value="1"/>
</dbReference>
<accession>A0A6A6AVW6</accession>
<reference evidence="1" key="1">
    <citation type="journal article" date="2020" name="Stud. Mycol.">
        <title>101 Dothideomycetes genomes: a test case for predicting lifestyles and emergence of pathogens.</title>
        <authorList>
            <person name="Haridas S."/>
            <person name="Albert R."/>
            <person name="Binder M."/>
            <person name="Bloem J."/>
            <person name="Labutti K."/>
            <person name="Salamov A."/>
            <person name="Andreopoulos B."/>
            <person name="Baker S."/>
            <person name="Barry K."/>
            <person name="Bills G."/>
            <person name="Bluhm B."/>
            <person name="Cannon C."/>
            <person name="Castanera R."/>
            <person name="Culley D."/>
            <person name="Daum C."/>
            <person name="Ezra D."/>
            <person name="Gonzalez J."/>
            <person name="Henrissat B."/>
            <person name="Kuo A."/>
            <person name="Liang C."/>
            <person name="Lipzen A."/>
            <person name="Lutzoni F."/>
            <person name="Magnuson J."/>
            <person name="Mondo S."/>
            <person name="Nolan M."/>
            <person name="Ohm R."/>
            <person name="Pangilinan J."/>
            <person name="Park H.-J."/>
            <person name="Ramirez L."/>
            <person name="Alfaro M."/>
            <person name="Sun H."/>
            <person name="Tritt A."/>
            <person name="Yoshinaga Y."/>
            <person name="Zwiers L.-H."/>
            <person name="Turgeon B."/>
            <person name="Goodwin S."/>
            <person name="Spatafora J."/>
            <person name="Crous P."/>
            <person name="Grigoriev I."/>
        </authorList>
    </citation>
    <scope>NUCLEOTIDE SEQUENCE</scope>
    <source>
        <strain evidence="1">CBS 121167</strain>
    </source>
</reference>
<keyword evidence="2" id="KW-1185">Reference proteome</keyword>
<dbReference type="OrthoDB" id="5135333at2759"/>
<dbReference type="Proteomes" id="UP000799438">
    <property type="component" value="Unassembled WGS sequence"/>
</dbReference>
<dbReference type="RefSeq" id="XP_033391558.1">
    <property type="nucleotide sequence ID" value="XM_033542706.1"/>
</dbReference>
<evidence type="ECO:0000313" key="2">
    <source>
        <dbReference type="Proteomes" id="UP000799438"/>
    </source>
</evidence>
<name>A0A6A6AVW6_9PEZI</name>
<dbReference type="GeneID" id="54300203"/>